<accession>Q2L1M9</accession>
<dbReference type="GeneID" id="92935325"/>
<feature type="signal peptide" evidence="1">
    <location>
        <begin position="1"/>
        <end position="25"/>
    </location>
</feature>
<sequence length="174" mass="18119">MKFRFLQLSGALVLATMTATSPALAGGPRWAYHGGHPSYYNGHRSGHHHSSAWSASDRWIVGGALALVTAGLLLSANSSPSPEYGPIYEPAYAYPALPAPAGPPSANTLSSDPTDPASVNLAPVGLASRAPGADCQRQAMNESGFDPATPNPWTTQIMVDSYNRALQTCLSGRG</sequence>
<evidence type="ECO:0000256" key="1">
    <source>
        <dbReference type="SAM" id="SignalP"/>
    </source>
</evidence>
<evidence type="ECO:0000313" key="3">
    <source>
        <dbReference type="Proteomes" id="UP000001977"/>
    </source>
</evidence>
<dbReference type="HOGENOM" id="CLU_129672_0_0_4"/>
<organism evidence="2 3">
    <name type="scientific">Bordetella avium (strain 197N)</name>
    <dbReference type="NCBI Taxonomy" id="360910"/>
    <lineage>
        <taxon>Bacteria</taxon>
        <taxon>Pseudomonadati</taxon>
        <taxon>Pseudomonadota</taxon>
        <taxon>Betaproteobacteria</taxon>
        <taxon>Burkholderiales</taxon>
        <taxon>Alcaligenaceae</taxon>
        <taxon>Bordetella</taxon>
    </lineage>
</organism>
<dbReference type="Proteomes" id="UP000001977">
    <property type="component" value="Chromosome"/>
</dbReference>
<keyword evidence="1" id="KW-0732">Signal</keyword>
<protein>
    <submittedName>
        <fullName evidence="2">Exported protein</fullName>
    </submittedName>
</protein>
<dbReference type="eggNOG" id="ENOG5032T9A">
    <property type="taxonomic scope" value="Bacteria"/>
</dbReference>
<keyword evidence="3" id="KW-1185">Reference proteome</keyword>
<gene>
    <name evidence="2" type="ordered locus">BAV1613</name>
</gene>
<dbReference type="OrthoDB" id="196716at2"/>
<evidence type="ECO:0000313" key="2">
    <source>
        <dbReference type="EMBL" id="CAJ49222.1"/>
    </source>
</evidence>
<dbReference type="RefSeq" id="WP_012417284.1">
    <property type="nucleotide sequence ID" value="NC_010645.1"/>
</dbReference>
<proteinExistence type="predicted"/>
<dbReference type="KEGG" id="bav:BAV1613"/>
<feature type="chain" id="PRO_5004211904" evidence="1">
    <location>
        <begin position="26"/>
        <end position="174"/>
    </location>
</feature>
<dbReference type="EMBL" id="AM167904">
    <property type="protein sequence ID" value="CAJ49222.1"/>
    <property type="molecule type" value="Genomic_DNA"/>
</dbReference>
<dbReference type="AlphaFoldDB" id="Q2L1M9"/>
<name>Q2L1M9_BORA1</name>
<reference evidence="2 3" key="1">
    <citation type="journal article" date="2006" name="J. Bacteriol.">
        <title>Comparison of the genome sequence of the poultry pathogen Bordetella avium with those of B. bronchiseptica, B. pertussis, and B. parapertussis reveals extensive diversity in surface structures associated with host interaction.</title>
        <authorList>
            <person name="Sebaihia M."/>
            <person name="Preston A."/>
            <person name="Maskell D.J."/>
            <person name="Kuzmiak H."/>
            <person name="Connell T.D."/>
            <person name="King N.D."/>
            <person name="Orndorff P.E."/>
            <person name="Miyamoto D.M."/>
            <person name="Thomson N.R."/>
            <person name="Harris D."/>
            <person name="Goble A."/>
            <person name="Lord A."/>
            <person name="Murphy L."/>
            <person name="Quail M.A."/>
            <person name="Rutter S."/>
            <person name="Squares R."/>
            <person name="Squares S."/>
            <person name="Woodward J."/>
            <person name="Parkhill J."/>
            <person name="Temple L.M."/>
        </authorList>
    </citation>
    <scope>NUCLEOTIDE SEQUENCE [LARGE SCALE GENOMIC DNA]</scope>
    <source>
        <strain evidence="2 3">197N</strain>
    </source>
</reference>